<keyword evidence="3" id="KW-0812">Transmembrane</keyword>
<name>A0A7R8XB89_9CRUS</name>
<dbReference type="PANTHER" id="PTHR14564">
    <property type="entry name" value="MICOS COMPLEX SUBUNIT MIC26 / MIC27 FAMILY MEMBER"/>
    <property type="match status" value="1"/>
</dbReference>
<keyword evidence="6" id="KW-0472">Membrane</keyword>
<proteinExistence type="inferred from homology"/>
<comment type="similarity">
    <text evidence="2">Belongs to the apolipoprotein O/MICOS complex subunit Mic27 family.</text>
</comment>
<gene>
    <name evidence="10" type="ORF">DSTB1V02_LOCUS7190</name>
</gene>
<evidence type="ECO:0000256" key="6">
    <source>
        <dbReference type="ARBA" id="ARBA00023136"/>
    </source>
</evidence>
<protein>
    <recommendedName>
        <fullName evidence="7">MICOS complex subunit</fullName>
    </recommendedName>
</protein>
<keyword evidence="5 7" id="KW-0496">Mitochondrion</keyword>
<evidence type="ECO:0000256" key="4">
    <source>
        <dbReference type="ARBA" id="ARBA00022989"/>
    </source>
</evidence>
<dbReference type="InterPro" id="IPR019166">
    <property type="entry name" value="MIC26/MIC27"/>
</dbReference>
<feature type="chain" id="PRO_5036209118" description="MICOS complex subunit" evidence="9">
    <location>
        <begin position="29"/>
        <end position="216"/>
    </location>
</feature>
<comment type="function">
    <text evidence="7">Component of the MICOS complex, a large protein complex of the mitochondrial inner membrane that plays crucial roles in the maintenance of crista junctions, inner membrane architecture, and formation of contact sites to the outer membrane.</text>
</comment>
<dbReference type="OrthoDB" id="5973346at2759"/>
<dbReference type="GO" id="GO:0042407">
    <property type="term" value="P:cristae formation"/>
    <property type="evidence" value="ECO:0007669"/>
    <property type="project" value="InterPro"/>
</dbReference>
<evidence type="ECO:0000256" key="7">
    <source>
        <dbReference type="RuleBase" id="RU363021"/>
    </source>
</evidence>
<dbReference type="Pfam" id="PF09769">
    <property type="entry name" value="ApoO"/>
    <property type="match status" value="1"/>
</dbReference>
<dbReference type="EMBL" id="LR900948">
    <property type="protein sequence ID" value="CAD7247358.1"/>
    <property type="molecule type" value="Genomic_DNA"/>
</dbReference>
<evidence type="ECO:0000256" key="5">
    <source>
        <dbReference type="ARBA" id="ARBA00023128"/>
    </source>
</evidence>
<dbReference type="Proteomes" id="UP000677054">
    <property type="component" value="Unassembled WGS sequence"/>
</dbReference>
<keyword evidence="4" id="KW-1133">Transmembrane helix</keyword>
<dbReference type="GO" id="GO:0061617">
    <property type="term" value="C:MICOS complex"/>
    <property type="evidence" value="ECO:0007669"/>
    <property type="project" value="UniProtKB-UniRule"/>
</dbReference>
<evidence type="ECO:0000313" key="10">
    <source>
        <dbReference type="EMBL" id="CAD7247358.1"/>
    </source>
</evidence>
<sequence>MAWRGKGIAHSMGLVSGSIGLVIPTLKAASNNEDDPKTVSQGSKKIRPKDLPIYGRDDIQYEYYVDPPTSLEKAVGNVREQVGPYVNEAVNGAEKYAVAIAGTSAQIIQAGRHYGEALEAFIGDEKNDVPKIGAIAMGGLLGLLLARRRGLFRKTLYMSVALGAVVLYFHCNKKNSGGKNLDGVKTASKRDSTGQVTGDFGQSNPQDQDMYSTRSS</sequence>
<evidence type="ECO:0000313" key="11">
    <source>
        <dbReference type="Proteomes" id="UP000677054"/>
    </source>
</evidence>
<reference evidence="10" key="1">
    <citation type="submission" date="2020-11" db="EMBL/GenBank/DDBJ databases">
        <authorList>
            <person name="Tran Van P."/>
        </authorList>
    </citation>
    <scope>NUCLEOTIDE SEQUENCE</scope>
</reference>
<accession>A0A7R8XB89</accession>
<feature type="signal peptide" evidence="9">
    <location>
        <begin position="1"/>
        <end position="28"/>
    </location>
</feature>
<organism evidence="10">
    <name type="scientific">Darwinula stevensoni</name>
    <dbReference type="NCBI Taxonomy" id="69355"/>
    <lineage>
        <taxon>Eukaryota</taxon>
        <taxon>Metazoa</taxon>
        <taxon>Ecdysozoa</taxon>
        <taxon>Arthropoda</taxon>
        <taxon>Crustacea</taxon>
        <taxon>Oligostraca</taxon>
        <taxon>Ostracoda</taxon>
        <taxon>Podocopa</taxon>
        <taxon>Podocopida</taxon>
        <taxon>Darwinulocopina</taxon>
        <taxon>Darwinuloidea</taxon>
        <taxon>Darwinulidae</taxon>
        <taxon>Darwinula</taxon>
    </lineage>
</organism>
<dbReference type="EMBL" id="CAJPEV010001431">
    <property type="protein sequence ID" value="CAG0892602.1"/>
    <property type="molecule type" value="Genomic_DNA"/>
</dbReference>
<evidence type="ECO:0000256" key="8">
    <source>
        <dbReference type="SAM" id="MobiDB-lite"/>
    </source>
</evidence>
<comment type="subunit">
    <text evidence="7">Component of the mitochondrial contact site and cristae organizing system (MICOS) complex.</text>
</comment>
<evidence type="ECO:0000256" key="9">
    <source>
        <dbReference type="SAM" id="SignalP"/>
    </source>
</evidence>
<evidence type="ECO:0000256" key="1">
    <source>
        <dbReference type="ARBA" id="ARBA00004325"/>
    </source>
</evidence>
<dbReference type="AlphaFoldDB" id="A0A7R8XB89"/>
<evidence type="ECO:0000256" key="2">
    <source>
        <dbReference type="ARBA" id="ARBA00010904"/>
    </source>
</evidence>
<feature type="compositionally biased region" description="Polar residues" evidence="8">
    <location>
        <begin position="193"/>
        <end position="216"/>
    </location>
</feature>
<keyword evidence="9" id="KW-0732">Signal</keyword>
<keyword evidence="11" id="KW-1185">Reference proteome</keyword>
<dbReference type="InterPro" id="IPR033182">
    <property type="entry name" value="MIC26/MIC27_animal"/>
</dbReference>
<keyword evidence="7" id="KW-0999">Mitochondrion inner membrane</keyword>
<evidence type="ECO:0000256" key="3">
    <source>
        <dbReference type="ARBA" id="ARBA00022692"/>
    </source>
</evidence>
<feature type="region of interest" description="Disordered" evidence="8">
    <location>
        <begin position="180"/>
        <end position="216"/>
    </location>
</feature>
<comment type="subcellular location">
    <subcellularLocation>
        <location evidence="7">Mitochondrion inner membrane</location>
    </subcellularLocation>
    <subcellularLocation>
        <location evidence="1">Mitochondrion membrane</location>
    </subcellularLocation>
</comment>